<comment type="caution">
    <text evidence="1">The sequence shown here is derived from an EMBL/GenBank/DDBJ whole genome shotgun (WGS) entry which is preliminary data.</text>
</comment>
<name>A0ABV6PTI4_9BURK</name>
<accession>A0ABV6PTI4</accession>
<dbReference type="RefSeq" id="WP_377483123.1">
    <property type="nucleotide sequence ID" value="NZ_JBHLTN010000021.1"/>
</dbReference>
<evidence type="ECO:0008006" key="3">
    <source>
        <dbReference type="Google" id="ProtNLM"/>
    </source>
</evidence>
<reference evidence="1 2" key="1">
    <citation type="submission" date="2024-09" db="EMBL/GenBank/DDBJ databases">
        <authorList>
            <person name="Sun Q."/>
            <person name="Mori K."/>
        </authorList>
    </citation>
    <scope>NUCLEOTIDE SEQUENCE [LARGE SCALE GENOMIC DNA]</scope>
    <source>
        <strain evidence="1 2">NCAIM B.02336</strain>
    </source>
</reference>
<gene>
    <name evidence="1" type="ORF">ACFFGG_11330</name>
</gene>
<organism evidence="1 2">
    <name type="scientific">Ottowia pentelensis</name>
    <dbReference type="NCBI Taxonomy" id="511108"/>
    <lineage>
        <taxon>Bacteria</taxon>
        <taxon>Pseudomonadati</taxon>
        <taxon>Pseudomonadota</taxon>
        <taxon>Betaproteobacteria</taxon>
        <taxon>Burkholderiales</taxon>
        <taxon>Comamonadaceae</taxon>
        <taxon>Ottowia</taxon>
    </lineage>
</organism>
<keyword evidence="2" id="KW-1185">Reference proteome</keyword>
<sequence length="74" mass="7480">MSDNAFAQWRELFAAGPLQAGEVTAYASGVATITLPGGGILRALGEATVGQHVYVRDGAIVGPAPDLPVDSGEV</sequence>
<evidence type="ECO:0000313" key="2">
    <source>
        <dbReference type="Proteomes" id="UP001589834"/>
    </source>
</evidence>
<protein>
    <recommendedName>
        <fullName evidence="3">Flagellum-specific ATP synthase FliI</fullName>
    </recommendedName>
</protein>
<proteinExistence type="predicted"/>
<dbReference type="EMBL" id="JBHLTN010000021">
    <property type="protein sequence ID" value="MFC0593151.1"/>
    <property type="molecule type" value="Genomic_DNA"/>
</dbReference>
<evidence type="ECO:0000313" key="1">
    <source>
        <dbReference type="EMBL" id="MFC0593151.1"/>
    </source>
</evidence>
<dbReference type="Proteomes" id="UP001589834">
    <property type="component" value="Unassembled WGS sequence"/>
</dbReference>